<reference evidence="2" key="1">
    <citation type="journal article" date="2021" name="Mol. Plant Microbe Interact.">
        <title>Telomere to telomere genome assembly of Fusarium musae F31, causal agent of crown rot disease of banana.</title>
        <authorList>
            <person name="Degradi L."/>
            <person name="Tava V."/>
            <person name="Kunova A."/>
            <person name="Cortesi P."/>
            <person name="Saracchi M."/>
            <person name="Pasquali M."/>
        </authorList>
    </citation>
    <scope>NUCLEOTIDE SEQUENCE</scope>
    <source>
        <strain evidence="2">F31</strain>
    </source>
</reference>
<dbReference type="AlphaFoldDB" id="A0A9P8D3X6"/>
<feature type="compositionally biased region" description="Low complexity" evidence="1">
    <location>
        <begin position="49"/>
        <end position="62"/>
    </location>
</feature>
<feature type="compositionally biased region" description="Polar residues" evidence="1">
    <location>
        <begin position="30"/>
        <end position="48"/>
    </location>
</feature>
<dbReference type="KEGG" id="fmu:J7337_013092"/>
<feature type="compositionally biased region" description="Gly residues" evidence="1">
    <location>
        <begin position="18"/>
        <end position="28"/>
    </location>
</feature>
<name>A0A9P8D3X6_9HYPO</name>
<proteinExistence type="predicted"/>
<dbReference type="Pfam" id="PF13489">
    <property type="entry name" value="Methyltransf_23"/>
    <property type="match status" value="1"/>
</dbReference>
<dbReference type="Proteomes" id="UP000827133">
    <property type="component" value="Unassembled WGS sequence"/>
</dbReference>
<evidence type="ECO:0008006" key="4">
    <source>
        <dbReference type="Google" id="ProtNLM"/>
    </source>
</evidence>
<evidence type="ECO:0000313" key="2">
    <source>
        <dbReference type="EMBL" id="KAG9494863.1"/>
    </source>
</evidence>
<comment type="caution">
    <text evidence="2">The sequence shown here is derived from an EMBL/GenBank/DDBJ whole genome shotgun (WGS) entry which is preliminary data.</text>
</comment>
<evidence type="ECO:0000313" key="3">
    <source>
        <dbReference type="Proteomes" id="UP000827133"/>
    </source>
</evidence>
<dbReference type="RefSeq" id="XP_044673863.1">
    <property type="nucleotide sequence ID" value="XM_044830588.1"/>
</dbReference>
<dbReference type="Gene3D" id="3.40.50.150">
    <property type="entry name" value="Vaccinia Virus protein VP39"/>
    <property type="match status" value="1"/>
</dbReference>
<sequence>MAHSMDNNERDSSSTRSGGAGVGAGGGSTEFLQSSAMAKPPAQTTLTASSSSNYASSVSSDSQIQTGGLPGTPVTRRSGGWDRQTLSPAAAAREDHVVKTNSIEDSSDSSDEFVASYKPVERFKTFDITHDWDIFNGGNFDFIHIRQLGDIGDKKKLIQSALDNLRPGGWVEFTEWIALLQSPNHSLNGTYFKKWNELMEQGMRNFGTTLKYPEKFKPLLQEAGFERIIETRHGAPTNACYPGKKLQRIGHLMTQNWLFILEPLTMPVFTQGLGWPPEEVKKFLVENYLLCPKAGTRIIDAIEFCAGFGLGVSVDFYVGIFYATVRKYIVLGYGISSL</sequence>
<dbReference type="GeneID" id="68320948"/>
<feature type="compositionally biased region" description="Basic and acidic residues" evidence="1">
    <location>
        <begin position="1"/>
        <end position="13"/>
    </location>
</feature>
<dbReference type="SUPFAM" id="SSF53335">
    <property type="entry name" value="S-adenosyl-L-methionine-dependent methyltransferases"/>
    <property type="match status" value="1"/>
</dbReference>
<protein>
    <recommendedName>
        <fullName evidence="4">Methyltransferase</fullName>
    </recommendedName>
</protein>
<organism evidence="2 3">
    <name type="scientific">Fusarium musae</name>
    <dbReference type="NCBI Taxonomy" id="1042133"/>
    <lineage>
        <taxon>Eukaryota</taxon>
        <taxon>Fungi</taxon>
        <taxon>Dikarya</taxon>
        <taxon>Ascomycota</taxon>
        <taxon>Pezizomycotina</taxon>
        <taxon>Sordariomycetes</taxon>
        <taxon>Hypocreomycetidae</taxon>
        <taxon>Hypocreales</taxon>
        <taxon>Nectriaceae</taxon>
        <taxon>Fusarium</taxon>
    </lineage>
</organism>
<dbReference type="InterPro" id="IPR029063">
    <property type="entry name" value="SAM-dependent_MTases_sf"/>
</dbReference>
<gene>
    <name evidence="2" type="ORF">J7337_013092</name>
</gene>
<evidence type="ECO:0000256" key="1">
    <source>
        <dbReference type="SAM" id="MobiDB-lite"/>
    </source>
</evidence>
<keyword evidence="3" id="KW-1185">Reference proteome</keyword>
<accession>A0A9P8D3X6</accession>
<feature type="region of interest" description="Disordered" evidence="1">
    <location>
        <begin position="1"/>
        <end position="111"/>
    </location>
</feature>
<dbReference type="EMBL" id="JAHBCI010000011">
    <property type="protein sequence ID" value="KAG9494863.1"/>
    <property type="molecule type" value="Genomic_DNA"/>
</dbReference>